<gene>
    <name evidence="1" type="ORF">HMPREF0580_1878</name>
</gene>
<evidence type="ECO:0000313" key="2">
    <source>
        <dbReference type="Proteomes" id="UP000003045"/>
    </source>
</evidence>
<evidence type="ECO:0000313" key="1">
    <source>
        <dbReference type="EMBL" id="EFM45463.1"/>
    </source>
</evidence>
<keyword evidence="2" id="KW-1185">Reference proteome</keyword>
<accession>E0QSL3</accession>
<dbReference type="HOGENOM" id="CLU_2523878_0_0_11"/>
<proteinExistence type="predicted"/>
<protein>
    <submittedName>
        <fullName evidence="1">Uncharacterized protein</fullName>
    </submittedName>
</protein>
<reference evidence="1" key="1">
    <citation type="submission" date="2010-08" db="EMBL/GenBank/DDBJ databases">
        <authorList>
            <person name="Muzny D."/>
            <person name="Qin X."/>
            <person name="Deng J."/>
            <person name="Jiang H."/>
            <person name="Liu Y."/>
            <person name="Qu J."/>
            <person name="Song X.-Z."/>
            <person name="Zhang L."/>
            <person name="Thornton R."/>
            <person name="Coyle M."/>
            <person name="Francisco L."/>
            <person name="Jackson L."/>
            <person name="Javaid M."/>
            <person name="Korchina V."/>
            <person name="Kovar C."/>
            <person name="Mata R."/>
            <person name="Mathew T."/>
            <person name="Ngo R."/>
            <person name="Nguyen L."/>
            <person name="Nguyen N."/>
            <person name="Okwuonu G."/>
            <person name="Ongeri F."/>
            <person name="Pham C."/>
            <person name="Simmons D."/>
            <person name="Wilczek-Boney K."/>
            <person name="Hale W."/>
            <person name="Jakkamsetti A."/>
            <person name="Pham P."/>
            <person name="Ruth R."/>
            <person name="San Lucas F."/>
            <person name="Warren J."/>
            <person name="Zhang J."/>
            <person name="Zhao Z."/>
            <person name="Zhou C."/>
            <person name="Zhu D."/>
            <person name="Lee S."/>
            <person name="Bess C."/>
            <person name="Blankenburg K."/>
            <person name="Forbes L."/>
            <person name="Fu Q."/>
            <person name="Gubbala S."/>
            <person name="Hirani K."/>
            <person name="Jayaseelan J.C."/>
            <person name="Lara F."/>
            <person name="Munidasa M."/>
            <person name="Palculict T."/>
            <person name="Patil S."/>
            <person name="Pu L.-L."/>
            <person name="Saada N."/>
            <person name="Tang L."/>
            <person name="Weissenberger G."/>
            <person name="Zhu Y."/>
            <person name="Hemphill L."/>
            <person name="Shang Y."/>
            <person name="Youmans B."/>
            <person name="Ayvaz T."/>
            <person name="Ross M."/>
            <person name="Santibanez J."/>
            <person name="Aqrawi P."/>
            <person name="Gross S."/>
            <person name="Joshi V."/>
            <person name="Fowler G."/>
            <person name="Nazareth L."/>
            <person name="Reid J."/>
            <person name="Worley K."/>
            <person name="Petrosino J."/>
            <person name="Highlander S."/>
            <person name="Gibbs R."/>
        </authorList>
    </citation>
    <scope>NUCLEOTIDE SEQUENCE [LARGE SCALE GENOMIC DNA]</scope>
    <source>
        <strain evidence="1">ATCC 35239</strain>
    </source>
</reference>
<sequence>MPKGKRRSEILPDDVPSWVRSNQEWWYTHQNARKAYNLLASQTRRGTLFAFLNPHLQAQATLPLPINYKRAGRRHKHANQNANP</sequence>
<organism evidence="1 2">
    <name type="scientific">Mobiluncus mulieris ATCC 35239</name>
    <dbReference type="NCBI Taxonomy" id="871571"/>
    <lineage>
        <taxon>Bacteria</taxon>
        <taxon>Bacillati</taxon>
        <taxon>Actinomycetota</taxon>
        <taxon>Actinomycetes</taxon>
        <taxon>Actinomycetales</taxon>
        <taxon>Actinomycetaceae</taxon>
        <taxon>Mobiluncus</taxon>
    </lineage>
</organism>
<dbReference type="AlphaFoldDB" id="E0QSL3"/>
<comment type="caution">
    <text evidence="1">The sequence shown here is derived from an EMBL/GenBank/DDBJ whole genome shotgun (WGS) entry which is preliminary data.</text>
</comment>
<dbReference type="Proteomes" id="UP000003045">
    <property type="component" value="Unassembled WGS sequence"/>
</dbReference>
<name>E0QSL3_9ACTO</name>
<dbReference type="EMBL" id="AEET01000040">
    <property type="protein sequence ID" value="EFM45463.1"/>
    <property type="molecule type" value="Genomic_DNA"/>
</dbReference>